<protein>
    <submittedName>
        <fullName evidence="2">Uncharacterized protein</fullName>
    </submittedName>
</protein>
<dbReference type="Proteomes" id="UP000265581">
    <property type="component" value="Unassembled WGS sequence"/>
</dbReference>
<evidence type="ECO:0000313" key="2">
    <source>
        <dbReference type="EMBL" id="REK73865.1"/>
    </source>
</evidence>
<comment type="caution">
    <text evidence="2">The sequence shown here is derived from an EMBL/GenBank/DDBJ whole genome shotgun (WGS) entry which is preliminary data.</text>
</comment>
<dbReference type="AlphaFoldDB" id="A0A371PD43"/>
<evidence type="ECO:0000313" key="3">
    <source>
        <dbReference type="Proteomes" id="UP000265581"/>
    </source>
</evidence>
<name>A0A371PD43_9ACTN</name>
<evidence type="ECO:0000256" key="1">
    <source>
        <dbReference type="SAM" id="MobiDB-lite"/>
    </source>
</evidence>
<feature type="region of interest" description="Disordered" evidence="1">
    <location>
        <begin position="31"/>
        <end position="88"/>
    </location>
</feature>
<sequence length="309" mass="31883">MLIAVRSRASRLVVGAVAAVALGSVALGLASPDGSVGSSDRRSAPTAAGPSAAPASTSPATSASTPPARGPDLAPDSARGTWPGAPRGVVGADGTIDWCRAITTSGASEAIAAVGREAVDAAACAAVRFAFEHRYSRLSLPRRTYAPDDFDSVVPALDPRTVADVYRPRITRFVADPDSRHAGEQLGLVLFAARDTPRGAAHASAGNGHVFYGPAFSARGYAGRAVWTDPTWSTVAIGLDRSTTPPRIEARLTASASLPVWSTTARRDAVLTVPTRATFVLDGAGGDGWRISGWTISRGRVAYGRPAER</sequence>
<keyword evidence="3" id="KW-1185">Reference proteome</keyword>
<dbReference type="EMBL" id="QUBR01000001">
    <property type="protein sequence ID" value="REK73865.1"/>
    <property type="molecule type" value="Genomic_DNA"/>
</dbReference>
<reference evidence="2 3" key="1">
    <citation type="submission" date="2018-08" db="EMBL/GenBank/DDBJ databases">
        <title>Aeromicrobium sp. M2KJ-4, whole genome shotgun sequence.</title>
        <authorList>
            <person name="Tuo L."/>
        </authorList>
    </citation>
    <scope>NUCLEOTIDE SEQUENCE [LARGE SCALE GENOMIC DNA]</scope>
    <source>
        <strain evidence="2 3">M2KJ-4</strain>
    </source>
</reference>
<feature type="compositionally biased region" description="Low complexity" evidence="1">
    <location>
        <begin position="44"/>
        <end position="67"/>
    </location>
</feature>
<organism evidence="2 3">
    <name type="scientific">Aeromicrobium endophyticum</name>
    <dbReference type="NCBI Taxonomy" id="2292704"/>
    <lineage>
        <taxon>Bacteria</taxon>
        <taxon>Bacillati</taxon>
        <taxon>Actinomycetota</taxon>
        <taxon>Actinomycetes</taxon>
        <taxon>Propionibacteriales</taxon>
        <taxon>Nocardioidaceae</taxon>
        <taxon>Aeromicrobium</taxon>
    </lineage>
</organism>
<gene>
    <name evidence="2" type="ORF">DX116_10195</name>
</gene>
<proteinExistence type="predicted"/>
<accession>A0A371PD43</accession>